<feature type="compositionally biased region" description="Acidic residues" evidence="12">
    <location>
        <begin position="981"/>
        <end position="1010"/>
    </location>
</feature>
<feature type="compositionally biased region" description="Gly residues" evidence="12">
    <location>
        <begin position="518"/>
        <end position="528"/>
    </location>
</feature>
<dbReference type="Pfam" id="PF08512">
    <property type="entry name" value="Rttp106-like_middle"/>
    <property type="match status" value="1"/>
</dbReference>
<evidence type="ECO:0000256" key="3">
    <source>
        <dbReference type="ARBA" id="ARBA00022705"/>
    </source>
</evidence>
<dbReference type="SMART" id="SM01286">
    <property type="entry name" value="SPT16"/>
    <property type="match status" value="1"/>
</dbReference>
<feature type="region of interest" description="Disordered" evidence="12">
    <location>
        <begin position="503"/>
        <end position="533"/>
    </location>
</feature>
<organism evidence="16 17">
    <name type="scientific">Coptis chinensis</name>
    <dbReference type="NCBI Taxonomy" id="261450"/>
    <lineage>
        <taxon>Eukaryota</taxon>
        <taxon>Viridiplantae</taxon>
        <taxon>Streptophyta</taxon>
        <taxon>Embryophyta</taxon>
        <taxon>Tracheophyta</taxon>
        <taxon>Spermatophyta</taxon>
        <taxon>Magnoliopsida</taxon>
        <taxon>Ranunculales</taxon>
        <taxon>Ranunculaceae</taxon>
        <taxon>Coptidoideae</taxon>
        <taxon>Coptis</taxon>
    </lineage>
</organism>
<dbReference type="FunFam" id="3.40.350.10:FF:000006">
    <property type="entry name" value="FACT complex subunit SPT16"/>
    <property type="match status" value="1"/>
</dbReference>
<dbReference type="GO" id="GO:0035101">
    <property type="term" value="C:FACT complex"/>
    <property type="evidence" value="ECO:0007669"/>
    <property type="project" value="UniProtKB-UniRule"/>
</dbReference>
<dbReference type="Gene3D" id="3.90.230.10">
    <property type="entry name" value="Creatinase/methionine aminopeptidase superfamily"/>
    <property type="match status" value="1"/>
</dbReference>
<keyword evidence="8 11" id="KW-0234">DNA repair</keyword>
<evidence type="ECO:0000313" key="17">
    <source>
        <dbReference type="Proteomes" id="UP000631114"/>
    </source>
</evidence>
<evidence type="ECO:0000256" key="1">
    <source>
        <dbReference type="ARBA" id="ARBA00010779"/>
    </source>
</evidence>
<accession>A0A835LHR7</accession>
<evidence type="ECO:0000256" key="11">
    <source>
        <dbReference type="RuleBase" id="RU367052"/>
    </source>
</evidence>
<dbReference type="FunFam" id="2.30.29.150:FF:000004">
    <property type="entry name" value="FACT complex subunit SPT16"/>
    <property type="match status" value="1"/>
</dbReference>
<dbReference type="Pfam" id="PF21091">
    <property type="entry name" value="SPT16_C"/>
    <property type="match status" value="1"/>
</dbReference>
<dbReference type="PANTHER" id="PTHR13980:SF15">
    <property type="entry name" value="FACT COMPLEX SUBUNIT SPT16"/>
    <property type="match status" value="1"/>
</dbReference>
<comment type="subunit">
    <text evidence="10">Component of the FACT complex, a stable heterodimer of SPT16 and SSRP.</text>
</comment>
<feature type="compositionally biased region" description="Acidic residues" evidence="12">
    <location>
        <begin position="957"/>
        <end position="969"/>
    </location>
</feature>
<evidence type="ECO:0000256" key="5">
    <source>
        <dbReference type="ARBA" id="ARBA00023015"/>
    </source>
</evidence>
<evidence type="ECO:0000256" key="12">
    <source>
        <dbReference type="SAM" id="MobiDB-lite"/>
    </source>
</evidence>
<feature type="region of interest" description="Disordered" evidence="12">
    <location>
        <begin position="1175"/>
        <end position="1220"/>
    </location>
</feature>
<dbReference type="EMBL" id="JADFTS010000008">
    <property type="protein sequence ID" value="KAF9592942.1"/>
    <property type="molecule type" value="Genomic_DNA"/>
</dbReference>
<dbReference type="SUPFAM" id="SSF55920">
    <property type="entry name" value="Creatinase/aminopeptidase"/>
    <property type="match status" value="1"/>
</dbReference>
<dbReference type="Pfam" id="PF00557">
    <property type="entry name" value="Peptidase_M24"/>
    <property type="match status" value="1"/>
</dbReference>
<feature type="compositionally biased region" description="Polar residues" evidence="12">
    <location>
        <begin position="1276"/>
        <end position="1285"/>
    </location>
</feature>
<feature type="compositionally biased region" description="Basic residues" evidence="12">
    <location>
        <begin position="1305"/>
        <end position="1314"/>
    </location>
</feature>
<dbReference type="InterPro" id="IPR033825">
    <property type="entry name" value="Spt16_M24"/>
</dbReference>
<feature type="compositionally biased region" description="Basic and acidic residues" evidence="12">
    <location>
        <begin position="1238"/>
        <end position="1253"/>
    </location>
</feature>
<dbReference type="FunFam" id="2.30.29.210:FF:000002">
    <property type="entry name" value="FACT complex subunit SPT16"/>
    <property type="match status" value="1"/>
</dbReference>
<dbReference type="InterPro" id="IPR029149">
    <property type="entry name" value="Creatin/AminoP/Spt16_N"/>
</dbReference>
<feature type="region of interest" description="Disordered" evidence="12">
    <location>
        <begin position="1303"/>
        <end position="1329"/>
    </location>
</feature>
<dbReference type="SMART" id="SM01287">
    <property type="entry name" value="Rtt106"/>
    <property type="match status" value="1"/>
</dbReference>
<evidence type="ECO:0000259" key="13">
    <source>
        <dbReference type="SMART" id="SM01285"/>
    </source>
</evidence>
<dbReference type="InterPro" id="IPR048969">
    <property type="entry name" value="FACT_SPT16_C"/>
</dbReference>
<dbReference type="OrthoDB" id="10251642at2759"/>
<evidence type="ECO:0000313" key="16">
    <source>
        <dbReference type="EMBL" id="KAF9592942.1"/>
    </source>
</evidence>
<dbReference type="FunFam" id="2.30.29.30:FF:000017">
    <property type="entry name" value="FACT complex subunit SPT16"/>
    <property type="match status" value="1"/>
</dbReference>
<keyword evidence="7 11" id="KW-0804">Transcription</keyword>
<keyword evidence="6" id="KW-0175">Coiled coil</keyword>
<comment type="function">
    <text evidence="11">Component of the FACT complex, a general chromatin factor that acts to reorganize nucleosomes. The FACT complex is involved in multiple processes that require DNA as a template such as mRNA elongation, DNA replication and DNA repair. During transcription elongation the FACT complex acts as a histone chaperone that both destabilizes and restores nucleosomal structure. It facilitates the passage of RNA polymerase II and transcription by promoting the dissociation of one histone H2A-H2B dimer from the nucleosome, then subsequently promotes the reestablishment of the nucleosome following the passage of RNA polymerase II.</text>
</comment>
<feature type="compositionally biased region" description="Basic and acidic residues" evidence="12">
    <location>
        <begin position="503"/>
        <end position="515"/>
    </location>
</feature>
<feature type="region of interest" description="Disordered" evidence="12">
    <location>
        <begin position="957"/>
        <end position="1100"/>
    </location>
</feature>
<evidence type="ECO:0000256" key="2">
    <source>
        <dbReference type="ARBA" id="ARBA00022454"/>
    </source>
</evidence>
<reference evidence="16 17" key="1">
    <citation type="submission" date="2020-10" db="EMBL/GenBank/DDBJ databases">
        <title>The Coptis chinensis genome and diversification of protoberbering-type alkaloids.</title>
        <authorList>
            <person name="Wang B."/>
            <person name="Shu S."/>
            <person name="Song C."/>
            <person name="Liu Y."/>
        </authorList>
    </citation>
    <scope>NUCLEOTIDE SEQUENCE [LARGE SCALE GENOMIC DNA]</scope>
    <source>
        <strain evidence="16">HL-2020</strain>
        <tissue evidence="16">Leaf</tissue>
    </source>
</reference>
<dbReference type="Gene3D" id="2.30.29.150">
    <property type="match status" value="1"/>
</dbReference>
<dbReference type="InterPro" id="IPR056595">
    <property type="entry name" value="Fact-SPT16_PH"/>
</dbReference>
<evidence type="ECO:0000256" key="6">
    <source>
        <dbReference type="ARBA" id="ARBA00023054"/>
    </source>
</evidence>
<evidence type="ECO:0000256" key="10">
    <source>
        <dbReference type="ARBA" id="ARBA00062995"/>
    </source>
</evidence>
<evidence type="ECO:0000256" key="7">
    <source>
        <dbReference type="ARBA" id="ARBA00023163"/>
    </source>
</evidence>
<evidence type="ECO:0000256" key="9">
    <source>
        <dbReference type="ARBA" id="ARBA00023242"/>
    </source>
</evidence>
<dbReference type="Proteomes" id="UP000631114">
    <property type="component" value="Unassembled WGS sequence"/>
</dbReference>
<dbReference type="PANTHER" id="PTHR13980">
    <property type="entry name" value="CDC68 RELATED"/>
    <property type="match status" value="1"/>
</dbReference>
<dbReference type="InterPro" id="IPR029148">
    <property type="entry name" value="FACT-SPT16_Nlobe"/>
</dbReference>
<keyword evidence="5 11" id="KW-0805">Transcription regulation</keyword>
<evidence type="ECO:0000256" key="4">
    <source>
        <dbReference type="ARBA" id="ARBA00022763"/>
    </source>
</evidence>
<dbReference type="Gene3D" id="3.40.350.10">
    <property type="entry name" value="Creatinase/prolidase N-terminal domain"/>
    <property type="match status" value="1"/>
</dbReference>
<dbReference type="FunFam" id="3.90.230.10:FF:000005">
    <property type="entry name" value="FACT complex subunit spt16"/>
    <property type="match status" value="1"/>
</dbReference>
<feature type="compositionally biased region" description="Basic and acidic residues" evidence="12">
    <location>
        <begin position="1011"/>
        <end position="1031"/>
    </location>
</feature>
<feature type="domain" description="FACT complex subunit SPT16 N-terminal lobe" evidence="13">
    <location>
        <begin position="23"/>
        <end position="190"/>
    </location>
</feature>
<dbReference type="Pfam" id="PF08644">
    <property type="entry name" value="SPT16"/>
    <property type="match status" value="1"/>
</dbReference>
<keyword evidence="4 11" id="KW-0227">DNA damage</keyword>
<keyword evidence="17" id="KW-1185">Reference proteome</keyword>
<dbReference type="Pfam" id="PF14826">
    <property type="entry name" value="FACT-Spt16_Nlob"/>
    <property type="match status" value="1"/>
</dbReference>
<evidence type="ECO:0000256" key="8">
    <source>
        <dbReference type="ARBA" id="ARBA00023204"/>
    </source>
</evidence>
<dbReference type="InterPro" id="IPR036005">
    <property type="entry name" value="Creatinase/aminopeptidase-like"/>
</dbReference>
<comment type="caution">
    <text evidence="16">The sequence shown here is derived from an EMBL/GenBank/DDBJ whole genome shotgun (WGS) entry which is preliminary data.</text>
</comment>
<dbReference type="GO" id="GO:0006368">
    <property type="term" value="P:transcription elongation by RNA polymerase II"/>
    <property type="evidence" value="ECO:0007669"/>
    <property type="project" value="TreeGrafter"/>
</dbReference>
<dbReference type="InterPro" id="IPR013953">
    <property type="entry name" value="FACT_SPT16_M"/>
</dbReference>
<keyword evidence="3 11" id="KW-0235">DNA replication</keyword>
<dbReference type="Gene3D" id="2.30.29.30">
    <property type="entry name" value="Pleckstrin-homology domain (PH domain)/Phosphotyrosine-binding domain (PTB)"/>
    <property type="match status" value="1"/>
</dbReference>
<name>A0A835LHR7_9MAGN</name>
<dbReference type="Pfam" id="PF24824">
    <property type="entry name" value="PH_SPT16"/>
    <property type="match status" value="1"/>
</dbReference>
<dbReference type="InterPro" id="IPR011993">
    <property type="entry name" value="PH-like_dom_sf"/>
</dbReference>
<dbReference type="SMART" id="SM01285">
    <property type="entry name" value="FACT-Spt16_Nlob"/>
    <property type="match status" value="1"/>
</dbReference>
<dbReference type="InterPro" id="IPR040258">
    <property type="entry name" value="Spt16"/>
</dbReference>
<keyword evidence="9 11" id="KW-0539">Nucleus</keyword>
<sequence>MADHRNGNAAPVKGGKSAVVYTINLENFAKRLKVLYSHWRENKTEYWESSDAIVIATPPVSEDLRYLKSSALNIWLLGLEFSETIMVFMNKQIHFLCTQKKISLLECLRKPAKETVGAEISMHVKGRNESGTGLMDDIFRVIRSQSKSAGHDNPIVGYIAKEEPEGNLLETWAEKLKNSNLQLADVTNGFSELFAVKDSTELTNVKKAAFLTSSVMKHHVVPKLEKIIDEERKVSHSMLMEDTEKSIVEPARVKVKLKAENIDICYPPIFQSGGEFDLKPSASSNDENLYYDSTSVIICAIGSRYNSYCSNVARSFLIDAIPIQSKAYEVLLRAHEAAIAALKPGNKVSAAYGAALSVVVRDAPEFAPNLTRSAGTGIGLEFRESGLNLNAKNDRVLKVGMVFNVSLGFQNLQTPTKDPKTEKFSLLIADTVIVNEKLPEVVTAISSKAVKDVAYSFNEDDEEEVKPKVKAESNATDAFLSKATLRSDNQEMSKEELRRQHQAELARQKNEETARRLAGGGSSSGDGRGAARSSSDLLAYKNVNDIPTPRDLMIQIDQKNEAILLPIYGSMVPFHVATVKSVSSQQDSSRTCYIRIIFNVPGAAFNTHDTNSLKFQGSIYLKEVSFRSKDPRHISEIVQHIKTLRRQVASRESERAERATLVSQEKLQFAGTKFKSIRLPDLWIRPVFGGRGRKLTGTLEAHVNGFRYSTSRPDERVDVMYANVKHAFFQPAEKEMITLLHFHLHNHIMVGNKKTKDVQFYVEVMDVVQTLGGARRSTNDPDEIEEEQRERDRKNRINMDFQVFVNKVNDLWGQPQFRALDLEFDQPLRELGFHGVPYKASAFIVPTSSCLVELVETPFLVITLSEIEIVNLERVGLGQKNFDMTIVFKDFKRDVLRIDSIPSTALDGIKEWLNTTDLKYYESRLNLNWRLILKTITDDPEKFIEDGGWEFLNMEASDSESDNTEESDQGYEPSDVQSDSVSDEENDDSESLVESEEDEEESDEMSEEEEGKTWDELEREATNADREKGAESDSEEERQRRKMKAFGKSRVPDKRDPRGGPPKRAKLSESTLATHGKRSFKQVADTSQATEIAQNLPPNAETAQHIVADEVHAQKKKYARQIPSQNLDAQHEEEDLVETLRITVLAGEQDATRDTRVVTHRDGFASVGARPSMLPQRLQQRLGPRSGAISTQSVPSILPRRLQGRLGPGSGPQDLSHNAHPFDEETLMSMLLKLTRENNQLRRTDDKRPREENSQQESSVPRESRSQKRRHHPRSHASNSTQNHKTPIVERLGGADVVLGWVRSPQRHRSRSVSRHSQYPKEQSLSVPGYSSAAQIDLEHDMQRSRSLIPQNPDTMVRGTLAGGLMEVIRWLEIEAVANSGPETTKPEPSTILWVVTLEPES</sequence>
<dbReference type="Gene3D" id="2.30.29.210">
    <property type="entry name" value="FACT complex subunit Spt16p/Cdc68p"/>
    <property type="match status" value="1"/>
</dbReference>
<gene>
    <name evidence="16" type="ORF">IFM89_019147</name>
</gene>
<feature type="compositionally biased region" description="Polar residues" evidence="12">
    <location>
        <begin position="1084"/>
        <end position="1097"/>
    </location>
</feature>
<evidence type="ECO:0000259" key="14">
    <source>
        <dbReference type="SMART" id="SM01286"/>
    </source>
</evidence>
<dbReference type="GO" id="GO:0006281">
    <property type="term" value="P:DNA repair"/>
    <property type="evidence" value="ECO:0007669"/>
    <property type="project" value="UniProtKB-UniRule"/>
</dbReference>
<evidence type="ECO:0000259" key="15">
    <source>
        <dbReference type="SMART" id="SM01287"/>
    </source>
</evidence>
<feature type="domain" description="Histone chaperone RTT106/FACT complex subunit SPT16-like middle" evidence="15">
    <location>
        <begin position="833"/>
        <end position="923"/>
    </location>
</feature>
<keyword evidence="2 11" id="KW-0158">Chromosome</keyword>
<comment type="subcellular location">
    <subcellularLocation>
        <location evidence="11">Nucleus</location>
    </subcellularLocation>
    <subcellularLocation>
        <location evidence="11">Chromosome</location>
    </subcellularLocation>
</comment>
<dbReference type="InterPro" id="IPR013719">
    <property type="entry name" value="RTT106/SPT16-like_middle_dom"/>
</dbReference>
<proteinExistence type="inferred from homology"/>
<dbReference type="CDD" id="cd01091">
    <property type="entry name" value="CDC68-like"/>
    <property type="match status" value="1"/>
</dbReference>
<dbReference type="InterPro" id="IPR000994">
    <property type="entry name" value="Pept_M24"/>
</dbReference>
<dbReference type="GO" id="GO:0031491">
    <property type="term" value="F:nucleosome binding"/>
    <property type="evidence" value="ECO:0007669"/>
    <property type="project" value="TreeGrafter"/>
</dbReference>
<dbReference type="GO" id="GO:0006260">
    <property type="term" value="P:DNA replication"/>
    <property type="evidence" value="ECO:0007669"/>
    <property type="project" value="UniProtKB-KW"/>
</dbReference>
<comment type="similarity">
    <text evidence="1 11">Belongs to the peptidase M24 family. SPT16 subfamily.</text>
</comment>
<feature type="domain" description="FACT complex subunit SPT16 middle" evidence="14">
    <location>
        <begin position="554"/>
        <end position="708"/>
    </location>
</feature>
<feature type="region of interest" description="Disordered" evidence="12">
    <location>
        <begin position="1238"/>
        <end position="1289"/>
    </location>
</feature>
<protein>
    <recommendedName>
        <fullName evidence="11">FACT complex subunit</fullName>
    </recommendedName>
</protein>